<dbReference type="GO" id="GO:0006508">
    <property type="term" value="P:proteolysis"/>
    <property type="evidence" value="ECO:0007669"/>
    <property type="project" value="UniProtKB-KW"/>
</dbReference>
<dbReference type="PANTHER" id="PTHR32282">
    <property type="entry name" value="BINDING PROTEIN TRANSPEPTIDASE, PUTATIVE-RELATED"/>
    <property type="match status" value="1"/>
</dbReference>
<evidence type="ECO:0000313" key="17">
    <source>
        <dbReference type="EMBL" id="OZG65680.1"/>
    </source>
</evidence>
<dbReference type="GO" id="GO:0008658">
    <property type="term" value="F:penicillin binding"/>
    <property type="evidence" value="ECO:0007669"/>
    <property type="project" value="InterPro"/>
</dbReference>
<evidence type="ECO:0000256" key="13">
    <source>
        <dbReference type="ARBA" id="ARBA00049902"/>
    </source>
</evidence>
<keyword evidence="18" id="KW-1185">Reference proteome</keyword>
<dbReference type="Gene3D" id="1.10.3810.10">
    <property type="entry name" value="Biosynthetic peptidoglycan transglycosylase-like"/>
    <property type="match status" value="1"/>
</dbReference>
<keyword evidence="3 17" id="KW-0121">Carboxypeptidase</keyword>
<gene>
    <name evidence="17" type="ORF">BHAP_0547</name>
</gene>
<dbReference type="InterPro" id="IPR023346">
    <property type="entry name" value="Lysozyme-like_dom_sf"/>
</dbReference>
<feature type="compositionally biased region" description="Low complexity" evidence="14">
    <location>
        <begin position="741"/>
        <end position="776"/>
    </location>
</feature>
<evidence type="ECO:0000256" key="3">
    <source>
        <dbReference type="ARBA" id="ARBA00022645"/>
    </source>
</evidence>
<evidence type="ECO:0000256" key="4">
    <source>
        <dbReference type="ARBA" id="ARBA00022670"/>
    </source>
</evidence>
<evidence type="ECO:0000256" key="9">
    <source>
        <dbReference type="ARBA" id="ARBA00022984"/>
    </source>
</evidence>
<dbReference type="Proteomes" id="UP000216074">
    <property type="component" value="Unassembled WGS sequence"/>
</dbReference>
<comment type="catalytic activity">
    <reaction evidence="13">
        <text>[GlcNAc-(1-&gt;4)-Mur2Ac(oyl-L-Ala-gamma-D-Glu-L-Lys-D-Ala-D-Ala)](n)-di-trans,octa-cis-undecaprenyl diphosphate + beta-D-GlcNAc-(1-&gt;4)-Mur2Ac(oyl-L-Ala-gamma-D-Glu-L-Lys-D-Ala-D-Ala)-di-trans,octa-cis-undecaprenyl diphosphate = [GlcNAc-(1-&gt;4)-Mur2Ac(oyl-L-Ala-gamma-D-Glu-L-Lys-D-Ala-D-Ala)](n+1)-di-trans,octa-cis-undecaprenyl diphosphate + di-trans,octa-cis-undecaprenyl diphosphate + H(+)</text>
        <dbReference type="Rhea" id="RHEA:23708"/>
        <dbReference type="Rhea" id="RHEA-COMP:9602"/>
        <dbReference type="Rhea" id="RHEA-COMP:9603"/>
        <dbReference type="ChEBI" id="CHEBI:15378"/>
        <dbReference type="ChEBI" id="CHEBI:58405"/>
        <dbReference type="ChEBI" id="CHEBI:60033"/>
        <dbReference type="ChEBI" id="CHEBI:78435"/>
        <dbReference type="EC" id="2.4.99.28"/>
    </reaction>
</comment>
<name>A0A261G2P5_9BIFI</name>
<dbReference type="InterPro" id="IPR001460">
    <property type="entry name" value="PCN-bd_Tpept"/>
</dbReference>
<feature type="region of interest" description="Disordered" evidence="14">
    <location>
        <begin position="731"/>
        <end position="786"/>
    </location>
</feature>
<dbReference type="Pfam" id="PF00905">
    <property type="entry name" value="Transpeptidase"/>
    <property type="match status" value="1"/>
</dbReference>
<dbReference type="EMBL" id="MWWY01000011">
    <property type="protein sequence ID" value="OZG65680.1"/>
    <property type="molecule type" value="Genomic_DNA"/>
</dbReference>
<keyword evidence="8" id="KW-0133">Cell shape</keyword>
<evidence type="ECO:0000256" key="14">
    <source>
        <dbReference type="SAM" id="MobiDB-lite"/>
    </source>
</evidence>
<keyword evidence="4" id="KW-0645">Protease</keyword>
<evidence type="ECO:0000256" key="8">
    <source>
        <dbReference type="ARBA" id="ARBA00022960"/>
    </source>
</evidence>
<dbReference type="InterPro" id="IPR036950">
    <property type="entry name" value="PBP_transglycosylase"/>
</dbReference>
<dbReference type="GO" id="GO:0009002">
    <property type="term" value="F:serine-type D-Ala-D-Ala carboxypeptidase activity"/>
    <property type="evidence" value="ECO:0007669"/>
    <property type="project" value="UniProtKB-EC"/>
</dbReference>
<evidence type="ECO:0000256" key="12">
    <source>
        <dbReference type="ARBA" id="ARBA00034000"/>
    </source>
</evidence>
<dbReference type="GO" id="GO:0071555">
    <property type="term" value="P:cell wall organization"/>
    <property type="evidence" value="ECO:0007669"/>
    <property type="project" value="UniProtKB-KW"/>
</dbReference>
<evidence type="ECO:0000256" key="2">
    <source>
        <dbReference type="ARBA" id="ARBA00007739"/>
    </source>
</evidence>
<keyword evidence="7" id="KW-0378">Hydrolase</keyword>
<evidence type="ECO:0000256" key="5">
    <source>
        <dbReference type="ARBA" id="ARBA00022676"/>
    </source>
</evidence>
<evidence type="ECO:0000256" key="6">
    <source>
        <dbReference type="ARBA" id="ARBA00022679"/>
    </source>
</evidence>
<feature type="compositionally biased region" description="Polar residues" evidence="14">
    <location>
        <begin position="731"/>
        <end position="740"/>
    </location>
</feature>
<dbReference type="InterPro" id="IPR001264">
    <property type="entry name" value="Glyco_trans_51"/>
</dbReference>
<proteinExistence type="inferred from homology"/>
<dbReference type="GO" id="GO:0030288">
    <property type="term" value="C:outer membrane-bounded periplasmic space"/>
    <property type="evidence" value="ECO:0007669"/>
    <property type="project" value="TreeGrafter"/>
</dbReference>
<dbReference type="GO" id="GO:0008360">
    <property type="term" value="P:regulation of cell shape"/>
    <property type="evidence" value="ECO:0007669"/>
    <property type="project" value="UniProtKB-KW"/>
</dbReference>
<dbReference type="OrthoDB" id="9766909at2"/>
<keyword evidence="10" id="KW-0511">Multifunctional enzyme</keyword>
<keyword evidence="5" id="KW-0328">Glycosyltransferase</keyword>
<dbReference type="GO" id="GO:0008955">
    <property type="term" value="F:peptidoglycan glycosyltransferase activity"/>
    <property type="evidence" value="ECO:0007669"/>
    <property type="project" value="UniProtKB-EC"/>
</dbReference>
<organism evidence="17 18">
    <name type="scientific">Bifidobacterium hapali</name>
    <dbReference type="NCBI Taxonomy" id="1630172"/>
    <lineage>
        <taxon>Bacteria</taxon>
        <taxon>Bacillati</taxon>
        <taxon>Actinomycetota</taxon>
        <taxon>Actinomycetes</taxon>
        <taxon>Bifidobacteriales</taxon>
        <taxon>Bifidobacteriaceae</taxon>
        <taxon>Bifidobacterium</taxon>
    </lineage>
</organism>
<keyword evidence="9" id="KW-0573">Peptidoglycan synthesis</keyword>
<dbReference type="Gene3D" id="3.40.710.10">
    <property type="entry name" value="DD-peptidase/beta-lactamase superfamily"/>
    <property type="match status" value="1"/>
</dbReference>
<accession>A0A261G2P5</accession>
<dbReference type="InterPro" id="IPR012338">
    <property type="entry name" value="Beta-lactam/transpept-like"/>
</dbReference>
<sequence length="786" mass="84792">MICMPKKKSLTVSRVLALVLAYLSLCVAGGVVTSVLLVPGVFAANRMTQAIVPSLQVEGIDFDVTSLPQKSVMVARDGTTQIAQFYEDNRIVVPIKDVSLTMRQAVVAREDRRFFDHAGVDMQGILRAFAQNYFNNTNQGGSSLTQQYVKNVLITTAERDNDPIARFHASEDTYARKIREMLIAVQMEKKYSKLEILQGYLNIAQFGANRLYGVETAAQYYFGVSAKDLNLVQSATIAAITKNPENYDPSIEQNQAEAQKQRNIVLDLMWGQGFIKDKQEYETARNTPIAQTLSIHPTTTGCANAGDYAFFCDYVTHRILNSEEFGKTQADREDLLKQGGLTITTTLDVDASQLLMKAANDTIPATDPTGFEIMMASVKPGTGEVLGFGINRKFDASSDGSDQTKTAMNYMVDQVDGGGTGFPVGSSIKPFNLVAWMQAGRSVNESLQTSTRYEPSEFVCDNYNGGAQPYSGIGETWSVTNALTNSTVNPESPLDGLVRSHNTTQASMGAVIGLCRVADAYTAVGYHDAATLQTIDKSEHSYTPSMMIGTVNVSPLTMANMYATIAANGVQCTPIAMTKVTRQNGEEIAVPKANCHQAIDKDIAQTVAYAMNLGDTRSDGAGVYAKLTSGRKTFAKTGTNETSYMATGGFIPNEIATFVLMGDVQAPLQNPVANVSINGTYRGYWDGGTIAAPAWKEFMDAYADKKGWGKDIGNDYGNAASKYMTNSNGVTSIQGRTVTRSSGTSSNSSSSNNSNNSSTESNNSNQSTTSNDNTTSQGDDRTSSGQ</sequence>
<comment type="similarity">
    <text evidence="2">In the N-terminal section; belongs to the glycosyltransferase 51 family.</text>
</comment>
<comment type="caution">
    <text evidence="17">The sequence shown here is derived from an EMBL/GenBank/DDBJ whole genome shotgun (WGS) entry which is preliminary data.</text>
</comment>
<evidence type="ECO:0000256" key="1">
    <source>
        <dbReference type="ARBA" id="ARBA00007090"/>
    </source>
</evidence>
<dbReference type="PANTHER" id="PTHR32282:SF33">
    <property type="entry name" value="PEPTIDOGLYCAN GLYCOSYLTRANSFERASE"/>
    <property type="match status" value="1"/>
</dbReference>
<evidence type="ECO:0000259" key="15">
    <source>
        <dbReference type="Pfam" id="PF00905"/>
    </source>
</evidence>
<feature type="domain" description="Penicillin-binding protein transpeptidase" evidence="15">
    <location>
        <begin position="379"/>
        <end position="699"/>
    </location>
</feature>
<dbReference type="GO" id="GO:0009252">
    <property type="term" value="P:peptidoglycan biosynthetic process"/>
    <property type="evidence" value="ECO:0007669"/>
    <property type="project" value="UniProtKB-KW"/>
</dbReference>
<comment type="similarity">
    <text evidence="1">In the C-terminal section; belongs to the transpeptidase family.</text>
</comment>
<dbReference type="InterPro" id="IPR050396">
    <property type="entry name" value="Glycosyltr_51/Transpeptidase"/>
</dbReference>
<comment type="catalytic activity">
    <reaction evidence="12">
        <text>Preferential cleavage: (Ac)2-L-Lys-D-Ala-|-D-Ala. Also transpeptidation of peptidyl-alanyl moieties that are N-acyl substituents of D-alanine.</text>
        <dbReference type="EC" id="3.4.16.4"/>
    </reaction>
</comment>
<evidence type="ECO:0000259" key="16">
    <source>
        <dbReference type="Pfam" id="PF00912"/>
    </source>
</evidence>
<dbReference type="SUPFAM" id="SSF53955">
    <property type="entry name" value="Lysozyme-like"/>
    <property type="match status" value="1"/>
</dbReference>
<dbReference type="AlphaFoldDB" id="A0A261G2P5"/>
<evidence type="ECO:0000256" key="7">
    <source>
        <dbReference type="ARBA" id="ARBA00022801"/>
    </source>
</evidence>
<reference evidence="17 18" key="1">
    <citation type="journal article" date="2017" name="BMC Genomics">
        <title>Comparative genomic and phylogenomic analyses of the Bifidobacteriaceae family.</title>
        <authorList>
            <person name="Lugli G.A."/>
            <person name="Milani C."/>
            <person name="Turroni F."/>
            <person name="Duranti S."/>
            <person name="Mancabelli L."/>
            <person name="Mangifesta M."/>
            <person name="Ferrario C."/>
            <person name="Modesto M."/>
            <person name="Mattarelli P."/>
            <person name="Jiri K."/>
            <person name="van Sinderen D."/>
            <person name="Ventura M."/>
        </authorList>
    </citation>
    <scope>NUCLEOTIDE SEQUENCE [LARGE SCALE GENOMIC DNA]</scope>
    <source>
        <strain evidence="17 18">DSM 100202</strain>
    </source>
</reference>
<dbReference type="Pfam" id="PF00912">
    <property type="entry name" value="Transgly"/>
    <property type="match status" value="1"/>
</dbReference>
<keyword evidence="6" id="KW-0808">Transferase</keyword>
<dbReference type="FunFam" id="1.10.3810.10:FF:000001">
    <property type="entry name" value="Penicillin-binding protein 1A"/>
    <property type="match status" value="1"/>
</dbReference>
<protein>
    <submittedName>
        <fullName evidence="17">Carboxypeptidase</fullName>
    </submittedName>
</protein>
<dbReference type="SUPFAM" id="SSF56601">
    <property type="entry name" value="beta-lactamase/transpeptidase-like"/>
    <property type="match status" value="1"/>
</dbReference>
<evidence type="ECO:0000256" key="11">
    <source>
        <dbReference type="ARBA" id="ARBA00023316"/>
    </source>
</evidence>
<evidence type="ECO:0000256" key="10">
    <source>
        <dbReference type="ARBA" id="ARBA00023268"/>
    </source>
</evidence>
<evidence type="ECO:0000313" key="18">
    <source>
        <dbReference type="Proteomes" id="UP000216074"/>
    </source>
</evidence>
<feature type="domain" description="Glycosyl transferase family 51" evidence="16">
    <location>
        <begin position="81"/>
        <end position="269"/>
    </location>
</feature>
<keyword evidence="11" id="KW-0961">Cell wall biogenesis/degradation</keyword>